<keyword evidence="1" id="KW-1133">Transmembrane helix</keyword>
<evidence type="ECO:0000313" key="3">
    <source>
        <dbReference type="Proteomes" id="UP001168540"/>
    </source>
</evidence>
<dbReference type="InterPro" id="IPR008620">
    <property type="entry name" value="FixH"/>
</dbReference>
<reference evidence="2" key="1">
    <citation type="submission" date="2023-06" db="EMBL/GenBank/DDBJ databases">
        <authorList>
            <person name="Zhang S."/>
        </authorList>
    </citation>
    <scope>NUCLEOTIDE SEQUENCE</scope>
    <source>
        <strain evidence="2">SG2303</strain>
    </source>
</reference>
<sequence length="175" mass="19769">MQVKTQAPRPWYKEPWPWILVGIPLMSVIVGSWYAYLAVTTKDTLVSDDYYNQGKAINLQLDRDRVSAQMQLLGQAVFSDDMRAVRLMIKSKEPLAPQLTLRLLHPTLADHDQTIALNMVSPGLYQGSLTPSKAEHWYVRLEDPKGKWRIQGEWLPADGPQVTLDPMLPDGGATE</sequence>
<name>A0ABT7XJG9_9NEIS</name>
<feature type="transmembrane region" description="Helical" evidence="1">
    <location>
        <begin position="16"/>
        <end position="37"/>
    </location>
</feature>
<accession>A0ABT7XJG9</accession>
<protein>
    <submittedName>
        <fullName evidence="2">FixH family protein</fullName>
    </submittedName>
</protein>
<keyword evidence="1" id="KW-0472">Membrane</keyword>
<evidence type="ECO:0000256" key="1">
    <source>
        <dbReference type="SAM" id="Phobius"/>
    </source>
</evidence>
<dbReference type="Proteomes" id="UP001168540">
    <property type="component" value="Unassembled WGS sequence"/>
</dbReference>
<comment type="caution">
    <text evidence="2">The sequence shown here is derived from an EMBL/GenBank/DDBJ whole genome shotgun (WGS) entry which is preliminary data.</text>
</comment>
<proteinExistence type="predicted"/>
<gene>
    <name evidence="2" type="ORF">QU481_03405</name>
</gene>
<keyword evidence="3" id="KW-1185">Reference proteome</keyword>
<organism evidence="2 3">
    <name type="scientific">Crenobacter oryzisoli</name>
    <dbReference type="NCBI Taxonomy" id="3056844"/>
    <lineage>
        <taxon>Bacteria</taxon>
        <taxon>Pseudomonadati</taxon>
        <taxon>Pseudomonadota</taxon>
        <taxon>Betaproteobacteria</taxon>
        <taxon>Neisseriales</taxon>
        <taxon>Neisseriaceae</taxon>
        <taxon>Crenobacter</taxon>
    </lineage>
</organism>
<dbReference type="RefSeq" id="WP_289828488.1">
    <property type="nucleotide sequence ID" value="NZ_JAUEDK010000004.1"/>
</dbReference>
<dbReference type="EMBL" id="JAUEDK010000004">
    <property type="protein sequence ID" value="MDN0073939.1"/>
    <property type="molecule type" value="Genomic_DNA"/>
</dbReference>
<keyword evidence="1" id="KW-0812">Transmembrane</keyword>
<dbReference type="Pfam" id="PF05751">
    <property type="entry name" value="FixH"/>
    <property type="match status" value="1"/>
</dbReference>
<evidence type="ECO:0000313" key="2">
    <source>
        <dbReference type="EMBL" id="MDN0073939.1"/>
    </source>
</evidence>